<protein>
    <recommendedName>
        <fullName evidence="4">Tick transposon</fullName>
    </recommendedName>
</protein>
<accession>A0A9J6EFE5</accession>
<evidence type="ECO:0000313" key="2">
    <source>
        <dbReference type="EMBL" id="KAH8033086.1"/>
    </source>
</evidence>
<proteinExistence type="predicted"/>
<dbReference type="EMBL" id="JABSTU010000004">
    <property type="protein sequence ID" value="KAH8033086.1"/>
    <property type="molecule type" value="Genomic_DNA"/>
</dbReference>
<reference evidence="2" key="2">
    <citation type="submission" date="2021-09" db="EMBL/GenBank/DDBJ databases">
        <authorList>
            <person name="Jia N."/>
            <person name="Wang J."/>
            <person name="Shi W."/>
            <person name="Du L."/>
            <person name="Sun Y."/>
            <person name="Zhan W."/>
            <person name="Jiang J."/>
            <person name="Wang Q."/>
            <person name="Zhang B."/>
            <person name="Ji P."/>
            <person name="Sakyi L.B."/>
            <person name="Cui X."/>
            <person name="Yuan T."/>
            <person name="Jiang B."/>
            <person name="Yang W."/>
            <person name="Lam T.T.-Y."/>
            <person name="Chang Q."/>
            <person name="Ding S."/>
            <person name="Wang X."/>
            <person name="Zhu J."/>
            <person name="Ruan X."/>
            <person name="Zhao L."/>
            <person name="Wei J."/>
            <person name="Que T."/>
            <person name="Du C."/>
            <person name="Cheng J."/>
            <person name="Dai P."/>
            <person name="Han X."/>
            <person name="Huang E."/>
            <person name="Gao Y."/>
            <person name="Liu J."/>
            <person name="Shao H."/>
            <person name="Ye R."/>
            <person name="Li L."/>
            <person name="Wei W."/>
            <person name="Wang X."/>
            <person name="Wang C."/>
            <person name="Huo Q."/>
            <person name="Li W."/>
            <person name="Guo W."/>
            <person name="Chen H."/>
            <person name="Chen S."/>
            <person name="Zhou L."/>
            <person name="Zhou L."/>
            <person name="Ni X."/>
            <person name="Tian J."/>
            <person name="Zhou Y."/>
            <person name="Sheng Y."/>
            <person name="Liu T."/>
            <person name="Pan Y."/>
            <person name="Xia L."/>
            <person name="Li J."/>
            <person name="Zhao F."/>
            <person name="Cao W."/>
        </authorList>
    </citation>
    <scope>NUCLEOTIDE SEQUENCE</scope>
    <source>
        <strain evidence="2">Rmic-2018</strain>
        <tissue evidence="2">Larvae</tissue>
    </source>
</reference>
<reference evidence="2" key="1">
    <citation type="journal article" date="2020" name="Cell">
        <title>Large-Scale Comparative Analyses of Tick Genomes Elucidate Their Genetic Diversity and Vector Capacities.</title>
        <authorList>
            <consortium name="Tick Genome and Microbiome Consortium (TIGMIC)"/>
            <person name="Jia N."/>
            <person name="Wang J."/>
            <person name="Shi W."/>
            <person name="Du L."/>
            <person name="Sun Y."/>
            <person name="Zhan W."/>
            <person name="Jiang J.F."/>
            <person name="Wang Q."/>
            <person name="Zhang B."/>
            <person name="Ji P."/>
            <person name="Bell-Sakyi L."/>
            <person name="Cui X.M."/>
            <person name="Yuan T.T."/>
            <person name="Jiang B.G."/>
            <person name="Yang W.F."/>
            <person name="Lam T.T."/>
            <person name="Chang Q.C."/>
            <person name="Ding S.J."/>
            <person name="Wang X.J."/>
            <person name="Zhu J.G."/>
            <person name="Ruan X.D."/>
            <person name="Zhao L."/>
            <person name="Wei J.T."/>
            <person name="Ye R.Z."/>
            <person name="Que T.C."/>
            <person name="Du C.H."/>
            <person name="Zhou Y.H."/>
            <person name="Cheng J.X."/>
            <person name="Dai P.F."/>
            <person name="Guo W.B."/>
            <person name="Han X.H."/>
            <person name="Huang E.J."/>
            <person name="Li L.F."/>
            <person name="Wei W."/>
            <person name="Gao Y.C."/>
            <person name="Liu J.Z."/>
            <person name="Shao H.Z."/>
            <person name="Wang X."/>
            <person name="Wang C.C."/>
            <person name="Yang T.C."/>
            <person name="Huo Q.B."/>
            <person name="Li W."/>
            <person name="Chen H.Y."/>
            <person name="Chen S.E."/>
            <person name="Zhou L.G."/>
            <person name="Ni X.B."/>
            <person name="Tian J.H."/>
            <person name="Sheng Y."/>
            <person name="Liu T."/>
            <person name="Pan Y.S."/>
            <person name="Xia L.Y."/>
            <person name="Li J."/>
            <person name="Zhao F."/>
            <person name="Cao W.C."/>
        </authorList>
    </citation>
    <scope>NUCLEOTIDE SEQUENCE</scope>
    <source>
        <strain evidence="2">Rmic-2018</strain>
    </source>
</reference>
<gene>
    <name evidence="2" type="ORF">HPB51_006091</name>
</gene>
<evidence type="ECO:0008006" key="4">
    <source>
        <dbReference type="Google" id="ProtNLM"/>
    </source>
</evidence>
<evidence type="ECO:0000256" key="1">
    <source>
        <dbReference type="SAM" id="MobiDB-lite"/>
    </source>
</evidence>
<dbReference type="Proteomes" id="UP000821866">
    <property type="component" value="Chromosome 2"/>
</dbReference>
<dbReference type="Gene3D" id="4.10.60.10">
    <property type="entry name" value="Zinc finger, CCHC-type"/>
    <property type="match status" value="1"/>
</dbReference>
<comment type="caution">
    <text evidence="2">The sequence shown here is derived from an EMBL/GenBank/DDBJ whole genome shotgun (WGS) entry which is preliminary data.</text>
</comment>
<keyword evidence="3" id="KW-1185">Reference proteome</keyword>
<feature type="region of interest" description="Disordered" evidence="1">
    <location>
        <begin position="136"/>
        <end position="187"/>
    </location>
</feature>
<feature type="compositionally biased region" description="Low complexity" evidence="1">
    <location>
        <begin position="165"/>
        <end position="174"/>
    </location>
</feature>
<dbReference type="PANTHER" id="PTHR33198">
    <property type="entry name" value="ANK_REP_REGION DOMAIN-CONTAINING PROTEIN-RELATED"/>
    <property type="match status" value="1"/>
</dbReference>
<evidence type="ECO:0000313" key="3">
    <source>
        <dbReference type="Proteomes" id="UP000821866"/>
    </source>
</evidence>
<dbReference type="VEuPathDB" id="VectorBase:LOC119161885"/>
<organism evidence="2 3">
    <name type="scientific">Rhipicephalus microplus</name>
    <name type="common">Cattle tick</name>
    <name type="synonym">Boophilus microplus</name>
    <dbReference type="NCBI Taxonomy" id="6941"/>
    <lineage>
        <taxon>Eukaryota</taxon>
        <taxon>Metazoa</taxon>
        <taxon>Ecdysozoa</taxon>
        <taxon>Arthropoda</taxon>
        <taxon>Chelicerata</taxon>
        <taxon>Arachnida</taxon>
        <taxon>Acari</taxon>
        <taxon>Parasitiformes</taxon>
        <taxon>Ixodida</taxon>
        <taxon>Ixodoidea</taxon>
        <taxon>Ixodidae</taxon>
        <taxon>Rhipicephalinae</taxon>
        <taxon>Rhipicephalus</taxon>
        <taxon>Boophilus</taxon>
    </lineage>
</organism>
<dbReference type="AlphaFoldDB" id="A0A9J6EFE5"/>
<name>A0A9J6EFE5_RHIMP</name>
<sequence length="302" mass="33161">MPASDPDSSAPAVTKYDSLVKQLDRLFAASTNPLVERHEFTSRRQLPGESFLDYATVLKEKAVRWKFGLTYAERVHDQIIHGSSNLWLREKLLAYGEELSLEKAEEVGRTLEALSLANQAFAPSQPEHVEAVGQGAQYGGAKRKNGCASRGGRDVTSPGPGGQDGDFQPQSSSGYRAPVPNEKSQGNFQPQLCDRCGSRRHHSSFRNCPARSRRCNTCNAWGHFTSMCRKTAPVQRVFSRGAVDVVPEQQASTQLNSTSRALPPVFSQTPIRQRSLIVKGLNQLFPKERCESAGPGTGTVFK</sequence>